<feature type="compositionally biased region" description="Acidic residues" evidence="1">
    <location>
        <begin position="583"/>
        <end position="604"/>
    </location>
</feature>
<name>A0ABR4GRW5_9EURO</name>
<reference evidence="2 3" key="1">
    <citation type="submission" date="2024-07" db="EMBL/GenBank/DDBJ databases">
        <title>Section-level genome sequencing and comparative genomics of Aspergillus sections Usti and Cavernicolus.</title>
        <authorList>
            <consortium name="Lawrence Berkeley National Laboratory"/>
            <person name="Nybo J.L."/>
            <person name="Vesth T.C."/>
            <person name="Theobald S."/>
            <person name="Frisvad J.C."/>
            <person name="Larsen T.O."/>
            <person name="Kjaerboelling I."/>
            <person name="Rothschild-Mancinelli K."/>
            <person name="Lyhne E.K."/>
            <person name="Kogle M.E."/>
            <person name="Barry K."/>
            <person name="Clum A."/>
            <person name="Na H."/>
            <person name="Ledsgaard L."/>
            <person name="Lin J."/>
            <person name="Lipzen A."/>
            <person name="Kuo A."/>
            <person name="Riley R."/>
            <person name="Mondo S."/>
            <person name="Labutti K."/>
            <person name="Haridas S."/>
            <person name="Pangalinan J."/>
            <person name="Salamov A.A."/>
            <person name="Simmons B.A."/>
            <person name="Magnuson J.K."/>
            <person name="Chen J."/>
            <person name="Drula E."/>
            <person name="Henrissat B."/>
            <person name="Wiebenga A."/>
            <person name="Lubbers R.J."/>
            <person name="Gomes A.C."/>
            <person name="Makela M.R."/>
            <person name="Stajich J."/>
            <person name="Grigoriev I.V."/>
            <person name="Mortensen U.H."/>
            <person name="De Vries R.P."/>
            <person name="Baker S.E."/>
            <person name="Andersen M.R."/>
        </authorList>
    </citation>
    <scope>NUCLEOTIDE SEQUENCE [LARGE SCALE GENOMIC DNA]</scope>
    <source>
        <strain evidence="2 3">CBS 588.65</strain>
    </source>
</reference>
<proteinExistence type="predicted"/>
<evidence type="ECO:0000256" key="1">
    <source>
        <dbReference type="SAM" id="MobiDB-lite"/>
    </source>
</evidence>
<sequence length="781" mass="88758">MPTNTELESVTHQRLHSYRGCAVVEIRHLVFEEEGILGSKPFDQRNVQGLLQTFKMVGCQNLEPEHRVSVIISDEVLKNSLERSQATQNVLMDCVNPPTLKFDDDVRLVCIHGKHRLRAGELSGTTTWLVDLYLDVITPEALTQLRELSANEEGFKEGDIFRIYRLYQLQNNYTQETKWRARFKSGEQRKIVHRLEMNKPVCAAFSRLLPYTGLWDPVNMSQIKCILGLRCHENVCHYLDQVYKIWSALFGLETAALVDAPSVRLIQGRMPGISQEDHSLICNQFDSGRLFPLVSGVDRPALRQSLLSVPGRILSIYTLAMDARYLEPSAKVLHRLFPLGKKNTVSKAASRQFNWIGRGDTPEIQVAEHDFSPAPTSASLLQAGIMQLWLHALRHFTKPQGTDKEASGFEIAQGRSMRAIAALAHRLRFSSDHILKMMSLQTERLASENMFRAICLREFYAANNDRIRDISRTYEKSMQHLARVKVNTAPQVRFTTDREEEKAGHRFNSPLWRDHLHDRASLFIHQVYSPDQPPSTFATSFAVTRDIIFSFFGKEPLYNLFAAQQSGRSPVEEPKTTSPPTEETPEQESMEPNNEDPDGEDLEEVPVSPSDSIDLQPHPPGTPDRMAGVEDDVPFAPGFEEYISKAPLNTKAEISIHRRATEIILVVFFLFESRSYYKFLPAGGTELKSTLEELSKAHYFLVYNGSEMASMGLDTIYGAALQHRLVLVGKKDNPRRDVQDDIGTISIDVLQEYITKYDVKTGKRKEDLPEKRSAKRQLRSN</sequence>
<organism evidence="2 3">
    <name type="scientific">Aspergillus granulosus</name>
    <dbReference type="NCBI Taxonomy" id="176169"/>
    <lineage>
        <taxon>Eukaryota</taxon>
        <taxon>Fungi</taxon>
        <taxon>Dikarya</taxon>
        <taxon>Ascomycota</taxon>
        <taxon>Pezizomycotina</taxon>
        <taxon>Eurotiomycetes</taxon>
        <taxon>Eurotiomycetidae</taxon>
        <taxon>Eurotiales</taxon>
        <taxon>Aspergillaceae</taxon>
        <taxon>Aspergillus</taxon>
        <taxon>Aspergillus subgen. Nidulantes</taxon>
    </lineage>
</organism>
<dbReference type="InterPro" id="IPR022198">
    <property type="entry name" value="DUF3723"/>
</dbReference>
<accession>A0ABR4GRW5</accession>
<dbReference type="Pfam" id="PF12520">
    <property type="entry name" value="DUF3723"/>
    <property type="match status" value="1"/>
</dbReference>
<dbReference type="Proteomes" id="UP001610334">
    <property type="component" value="Unassembled WGS sequence"/>
</dbReference>
<protein>
    <submittedName>
        <fullName evidence="2">Uncharacterized protein</fullName>
    </submittedName>
</protein>
<gene>
    <name evidence="2" type="ORF">BJX63DRAFT_426539</name>
</gene>
<keyword evidence="3" id="KW-1185">Reference proteome</keyword>
<comment type="caution">
    <text evidence="2">The sequence shown here is derived from an EMBL/GenBank/DDBJ whole genome shotgun (WGS) entry which is preliminary data.</text>
</comment>
<evidence type="ECO:0000313" key="3">
    <source>
        <dbReference type="Proteomes" id="UP001610334"/>
    </source>
</evidence>
<dbReference type="EMBL" id="JBFXLT010000249">
    <property type="protein sequence ID" value="KAL2801762.1"/>
    <property type="molecule type" value="Genomic_DNA"/>
</dbReference>
<evidence type="ECO:0000313" key="2">
    <source>
        <dbReference type="EMBL" id="KAL2801762.1"/>
    </source>
</evidence>
<feature type="region of interest" description="Disordered" evidence="1">
    <location>
        <begin position="564"/>
        <end position="631"/>
    </location>
</feature>